<keyword evidence="1" id="KW-0732">Signal</keyword>
<dbReference type="EMBL" id="CAXHTB010000013">
    <property type="protein sequence ID" value="CAL0318786.1"/>
    <property type="molecule type" value="Genomic_DNA"/>
</dbReference>
<evidence type="ECO:0000313" key="3">
    <source>
        <dbReference type="Proteomes" id="UP001497480"/>
    </source>
</evidence>
<reference evidence="2 3" key="1">
    <citation type="submission" date="2024-03" db="EMBL/GenBank/DDBJ databases">
        <authorList>
            <person name="Martinez-Hernandez J."/>
        </authorList>
    </citation>
    <scope>NUCLEOTIDE SEQUENCE [LARGE SCALE GENOMIC DNA]</scope>
</reference>
<proteinExistence type="predicted"/>
<organism evidence="2 3">
    <name type="scientific">Lupinus luteus</name>
    <name type="common">European yellow lupine</name>
    <dbReference type="NCBI Taxonomy" id="3873"/>
    <lineage>
        <taxon>Eukaryota</taxon>
        <taxon>Viridiplantae</taxon>
        <taxon>Streptophyta</taxon>
        <taxon>Embryophyta</taxon>
        <taxon>Tracheophyta</taxon>
        <taxon>Spermatophyta</taxon>
        <taxon>Magnoliopsida</taxon>
        <taxon>eudicotyledons</taxon>
        <taxon>Gunneridae</taxon>
        <taxon>Pentapetalae</taxon>
        <taxon>rosids</taxon>
        <taxon>fabids</taxon>
        <taxon>Fabales</taxon>
        <taxon>Fabaceae</taxon>
        <taxon>Papilionoideae</taxon>
        <taxon>50 kb inversion clade</taxon>
        <taxon>genistoids sensu lato</taxon>
        <taxon>core genistoids</taxon>
        <taxon>Genisteae</taxon>
        <taxon>Lupinus</taxon>
    </lineage>
</organism>
<feature type="chain" id="PRO_5043841796" evidence="1">
    <location>
        <begin position="21"/>
        <end position="82"/>
    </location>
</feature>
<accession>A0AAV1XAZ6</accession>
<evidence type="ECO:0000313" key="2">
    <source>
        <dbReference type="EMBL" id="CAL0318786.1"/>
    </source>
</evidence>
<gene>
    <name evidence="2" type="ORF">LLUT_LOCUS19846</name>
</gene>
<feature type="signal peptide" evidence="1">
    <location>
        <begin position="1"/>
        <end position="20"/>
    </location>
</feature>
<dbReference type="AlphaFoldDB" id="A0AAV1XAZ6"/>
<name>A0AAV1XAZ6_LUPLU</name>
<sequence>MGKSLAIMSFFVLLLVTVSGLNIESEDQQVNSGVDNKPCKSDRECGGCPPCEVDCLKSCCLCLRGRCKCTNGRGIHKFNSIE</sequence>
<keyword evidence="3" id="KW-1185">Reference proteome</keyword>
<dbReference type="Proteomes" id="UP001497480">
    <property type="component" value="Unassembled WGS sequence"/>
</dbReference>
<evidence type="ECO:0000256" key="1">
    <source>
        <dbReference type="SAM" id="SignalP"/>
    </source>
</evidence>
<comment type="caution">
    <text evidence="2">The sequence shown here is derived from an EMBL/GenBank/DDBJ whole genome shotgun (WGS) entry which is preliminary data.</text>
</comment>
<protein>
    <submittedName>
        <fullName evidence="2">Uncharacterized protein</fullName>
    </submittedName>
</protein>